<evidence type="ECO:0000256" key="1">
    <source>
        <dbReference type="SAM" id="Phobius"/>
    </source>
</evidence>
<dbReference type="EMBL" id="JAAGNZ010000001">
    <property type="protein sequence ID" value="NEU65747.1"/>
    <property type="molecule type" value="Genomic_DNA"/>
</dbReference>
<keyword evidence="3" id="KW-1185">Reference proteome</keyword>
<reference evidence="2 3" key="1">
    <citation type="submission" date="2020-02" db="EMBL/GenBank/DDBJ databases">
        <title>Draft genome sequence of two Spirosoma agri KCTC 52727 and Spirosoma terrae KCTC 52035.</title>
        <authorList>
            <person name="Rojas J."/>
            <person name="Ambika Manirajan B."/>
            <person name="Ratering S."/>
            <person name="Suarez C."/>
            <person name="Schnell S."/>
        </authorList>
    </citation>
    <scope>NUCLEOTIDE SEQUENCE [LARGE SCALE GENOMIC DNA]</scope>
    <source>
        <strain evidence="2 3">KCTC 52727</strain>
    </source>
</reference>
<name>A0A6M0ID48_9BACT</name>
<sequence length="231" mass="26722">MLTPDQLTAIDRHLREINLLTNEELILELTDHYTIALDERLAHGLSFETAITDVQSAFGGSKGLQKMERQYNRVTFRHYDERGLQALLAQFQKPLVGQTLIAVLAIFLFSWLTHKTRLTDEPDWRHFLNGTLEGALAGSSFVWLFMLWPYLKTIPFRGFHNVPTEVLYLLKRHILFLVPFYAVGSLGAVFLSIFPNSLEISLVALYLFIYYLFIRTSRAVYETLYEVDTAR</sequence>
<protein>
    <submittedName>
        <fullName evidence="2">Uncharacterized protein</fullName>
    </submittedName>
</protein>
<keyword evidence="1" id="KW-0472">Membrane</keyword>
<accession>A0A6M0ID48</accession>
<feature type="transmembrane region" description="Helical" evidence="1">
    <location>
        <begin position="174"/>
        <end position="194"/>
    </location>
</feature>
<organism evidence="2 3">
    <name type="scientific">Spirosoma agri</name>
    <dbReference type="NCBI Taxonomy" id="1987381"/>
    <lineage>
        <taxon>Bacteria</taxon>
        <taxon>Pseudomonadati</taxon>
        <taxon>Bacteroidota</taxon>
        <taxon>Cytophagia</taxon>
        <taxon>Cytophagales</taxon>
        <taxon>Cytophagaceae</taxon>
        <taxon>Spirosoma</taxon>
    </lineage>
</organism>
<gene>
    <name evidence="2" type="ORF">GK091_02555</name>
</gene>
<feature type="transmembrane region" description="Helical" evidence="1">
    <location>
        <begin position="95"/>
        <end position="114"/>
    </location>
</feature>
<keyword evidence="1" id="KW-1133">Transmembrane helix</keyword>
<dbReference type="AlphaFoldDB" id="A0A6M0ID48"/>
<feature type="transmembrane region" description="Helical" evidence="1">
    <location>
        <begin position="134"/>
        <end position="151"/>
    </location>
</feature>
<dbReference type="RefSeq" id="WP_164035051.1">
    <property type="nucleotide sequence ID" value="NZ_JAAGNZ010000001.1"/>
</dbReference>
<comment type="caution">
    <text evidence="2">The sequence shown here is derived from an EMBL/GenBank/DDBJ whole genome shotgun (WGS) entry which is preliminary data.</text>
</comment>
<proteinExistence type="predicted"/>
<keyword evidence="1" id="KW-0812">Transmembrane</keyword>
<dbReference type="Proteomes" id="UP000477386">
    <property type="component" value="Unassembled WGS sequence"/>
</dbReference>
<evidence type="ECO:0000313" key="2">
    <source>
        <dbReference type="EMBL" id="NEU65747.1"/>
    </source>
</evidence>
<evidence type="ECO:0000313" key="3">
    <source>
        <dbReference type="Proteomes" id="UP000477386"/>
    </source>
</evidence>
<feature type="transmembrane region" description="Helical" evidence="1">
    <location>
        <begin position="200"/>
        <end position="221"/>
    </location>
</feature>